<dbReference type="InterPro" id="IPR058873">
    <property type="entry name" value="PDDEXK_GAPS4"/>
</dbReference>
<feature type="domain" description="GAPS4 PD-(D/E)XK nuclease" evidence="1">
    <location>
        <begin position="1"/>
        <end position="153"/>
    </location>
</feature>
<sequence>MGGETKNIDEIAGIISSRIFDELGWKTQNTTDISWDCCLRSHLNAKQLLSENPKKTHPTDVVFKYKDPYSDITQYIQTDLKSYCASTLDGTKSILNTVRSLSQQVACAPRSPEWRRLFVDSTNEKYQVNGLLFIYNHDNKYDSDLIEKLNGAATASYDFPENSVIAVFDPTMIRFLLDVTEHIETRRGITDKVTQETNMLWQKIPEIENCTYFYPDKHNKIATKGKILPATIEMITSGMIFYSYEHEYIRNDGGDRIRNKILNIFWKEEVDSSNHFIFLLEYIFNYQLLNQFDKIFVITPFSSHSSIHLQSAINDYIGIYSFTQSHIETLKEKIVSIPFVNQKLSIFEYQVASKQVNRKCHFS</sequence>
<organism evidence="2 3">
    <name type="scientific">Shigella flexneri</name>
    <dbReference type="NCBI Taxonomy" id="623"/>
    <lineage>
        <taxon>Bacteria</taxon>
        <taxon>Pseudomonadati</taxon>
        <taxon>Pseudomonadota</taxon>
        <taxon>Gammaproteobacteria</taxon>
        <taxon>Enterobacterales</taxon>
        <taxon>Enterobacteriaceae</taxon>
        <taxon>Shigella</taxon>
    </lineage>
</organism>
<dbReference type="Proteomes" id="UP000254880">
    <property type="component" value="Unassembled WGS sequence"/>
</dbReference>
<dbReference type="Pfam" id="PF26115">
    <property type="entry name" value="PDDEXK_GAPS4"/>
    <property type="match status" value="1"/>
</dbReference>
<proteinExistence type="predicted"/>
<gene>
    <name evidence="2" type="ORF">NCTC9783_03641</name>
</gene>
<accession>A0A380AXB0</accession>
<dbReference type="EMBL" id="UGYT01000001">
    <property type="protein sequence ID" value="SUI89607.1"/>
    <property type="molecule type" value="Genomic_DNA"/>
</dbReference>
<name>A0A380AXB0_SHIFL</name>
<dbReference type="AlphaFoldDB" id="A0A380AXB0"/>
<protein>
    <recommendedName>
        <fullName evidence="1">GAPS4 PD-(D/E)XK nuclease domain-containing protein</fullName>
    </recommendedName>
</protein>
<reference evidence="2 3" key="1">
    <citation type="submission" date="2018-06" db="EMBL/GenBank/DDBJ databases">
        <authorList>
            <consortium name="Pathogen Informatics"/>
            <person name="Doyle S."/>
        </authorList>
    </citation>
    <scope>NUCLEOTIDE SEQUENCE [LARGE SCALE GENOMIC DNA]</scope>
    <source>
        <strain evidence="2 3">NCTC9783</strain>
    </source>
</reference>
<evidence type="ECO:0000313" key="3">
    <source>
        <dbReference type="Proteomes" id="UP000254880"/>
    </source>
</evidence>
<evidence type="ECO:0000313" key="2">
    <source>
        <dbReference type="EMBL" id="SUI89607.1"/>
    </source>
</evidence>
<dbReference type="RefSeq" id="WP_001625141.1">
    <property type="nucleotide sequence ID" value="NZ_CAAKOR010000148.1"/>
</dbReference>
<evidence type="ECO:0000259" key="1">
    <source>
        <dbReference type="Pfam" id="PF26115"/>
    </source>
</evidence>